<evidence type="ECO:0000313" key="4">
    <source>
        <dbReference type="Proteomes" id="UP001378188"/>
    </source>
</evidence>
<evidence type="ECO:0000259" key="2">
    <source>
        <dbReference type="Pfam" id="PF09361"/>
    </source>
</evidence>
<feature type="domain" description="Phasin" evidence="2">
    <location>
        <begin position="30"/>
        <end position="125"/>
    </location>
</feature>
<accession>A0AAW9S1H5</accession>
<evidence type="ECO:0000256" key="1">
    <source>
        <dbReference type="SAM" id="MobiDB-lite"/>
    </source>
</evidence>
<dbReference type="EMBL" id="JAZHOF010000016">
    <property type="protein sequence ID" value="MEJ8574999.1"/>
    <property type="molecule type" value="Genomic_DNA"/>
</dbReference>
<evidence type="ECO:0000313" key="3">
    <source>
        <dbReference type="EMBL" id="MEJ8574999.1"/>
    </source>
</evidence>
<keyword evidence="4" id="KW-1185">Reference proteome</keyword>
<dbReference type="Proteomes" id="UP001378188">
    <property type="component" value="Unassembled WGS sequence"/>
</dbReference>
<proteinExistence type="predicted"/>
<organism evidence="3 4">
    <name type="scientific">Microbaculum marinum</name>
    <dbReference type="NCBI Taxonomy" id="1764581"/>
    <lineage>
        <taxon>Bacteria</taxon>
        <taxon>Pseudomonadati</taxon>
        <taxon>Pseudomonadota</taxon>
        <taxon>Alphaproteobacteria</taxon>
        <taxon>Hyphomicrobiales</taxon>
        <taxon>Tepidamorphaceae</taxon>
        <taxon>Microbaculum</taxon>
    </lineage>
</organism>
<dbReference type="InterPro" id="IPR018968">
    <property type="entry name" value="Phasin"/>
</dbReference>
<dbReference type="AlphaFoldDB" id="A0AAW9S1H5"/>
<reference evidence="3 4" key="1">
    <citation type="submission" date="2024-02" db="EMBL/GenBank/DDBJ databases">
        <title>Genome analysis and characterization of Microbaculum marinisediminis sp. nov., isolated from marine sediment.</title>
        <authorList>
            <person name="Du Z.-J."/>
            <person name="Ye Y.-Q."/>
            <person name="Zhang Z.-R."/>
            <person name="Yuan S.-M."/>
            <person name="Zhang X.-Y."/>
        </authorList>
    </citation>
    <scope>NUCLEOTIDE SEQUENCE [LARGE SCALE GENOMIC DNA]</scope>
    <source>
        <strain evidence="3 4">SDUM1044001</strain>
    </source>
</reference>
<comment type="caution">
    <text evidence="3">The sequence shown here is derived from an EMBL/GenBank/DDBJ whole genome shotgun (WGS) entry which is preliminary data.</text>
</comment>
<feature type="region of interest" description="Disordered" evidence="1">
    <location>
        <begin position="1"/>
        <end position="22"/>
    </location>
</feature>
<name>A0AAW9S1H5_9HYPH</name>
<protein>
    <submittedName>
        <fullName evidence="3">Phasin family protein</fullName>
    </submittedName>
</protein>
<gene>
    <name evidence="3" type="ORF">V3328_26225</name>
</gene>
<sequence>MARETRKAGPAETGPAGTVADEAAARAEETVVQLNEEAFDGIVEMQMSFFEAANRYAQEVSEFAARRARANIEDFSSLAGAKSPPELLQAQFGYMRTMFEDYSAEASRLMTLTRDIMMESGRAVRSSYPDELKKAG</sequence>
<dbReference type="RefSeq" id="WP_340332699.1">
    <property type="nucleotide sequence ID" value="NZ_JAZHOF010000016.1"/>
</dbReference>
<dbReference type="Pfam" id="PF09361">
    <property type="entry name" value="Phasin_2"/>
    <property type="match status" value="1"/>
</dbReference>